<comment type="caution">
    <text evidence="1">The sequence shown here is derived from an EMBL/GenBank/DDBJ whole genome shotgun (WGS) entry which is preliminary data.</text>
</comment>
<sequence length="186" mass="20879">MTPLNHYLPAYHFCEEHARDIAADPRTVIQAASNYRPEADPAFRHLIGLREVPMRLGHLLGRQQSASPPPFGLDRFVPLDSQDDNTLLYGLVGRFWRPDFGLVTMADSQAYLDFAVPGVAKLALGFSASRQPNGTTRLTTQTRVFCPDLACRLKFAPYWYLIRPVSGLIRRRILGAIKAESERGLL</sequence>
<accession>A0ABW9GSM6</accession>
<evidence type="ECO:0000313" key="1">
    <source>
        <dbReference type="EMBL" id="MFM4894154.1"/>
    </source>
</evidence>
<dbReference type="GeneID" id="97221420"/>
<evidence type="ECO:0000313" key="2">
    <source>
        <dbReference type="Proteomes" id="UP001630969"/>
    </source>
</evidence>
<dbReference type="RefSeq" id="WP_408791138.1">
    <property type="nucleotide sequence ID" value="NZ_JBGXBU010000006.1"/>
</dbReference>
<organism evidence="1 2">
    <name type="scientific">Aeromonas bivalvium</name>
    <dbReference type="NCBI Taxonomy" id="440079"/>
    <lineage>
        <taxon>Bacteria</taxon>
        <taxon>Pseudomonadati</taxon>
        <taxon>Pseudomonadota</taxon>
        <taxon>Gammaproteobacteria</taxon>
        <taxon>Aeromonadales</taxon>
        <taxon>Aeromonadaceae</taxon>
        <taxon>Aeromonas</taxon>
    </lineage>
</organism>
<reference evidence="1 2" key="1">
    <citation type="submission" date="2024-09" db="EMBL/GenBank/DDBJ databases">
        <title>Aeromonas strains Genome sequencing and assembly.</title>
        <authorList>
            <person name="Hu X."/>
            <person name="Tang B."/>
        </authorList>
    </citation>
    <scope>NUCLEOTIDE SEQUENCE [LARGE SCALE GENOMIC DNA]</scope>
    <source>
        <strain evidence="1 2">NB23SCDHY001</strain>
    </source>
</reference>
<proteinExistence type="predicted"/>
<keyword evidence="2" id="KW-1185">Reference proteome</keyword>
<dbReference type="Proteomes" id="UP001630969">
    <property type="component" value="Unassembled WGS sequence"/>
</dbReference>
<evidence type="ECO:0008006" key="3">
    <source>
        <dbReference type="Google" id="ProtNLM"/>
    </source>
</evidence>
<protein>
    <recommendedName>
        <fullName evidence="3">DUF2867 domain-containing protein</fullName>
    </recommendedName>
</protein>
<gene>
    <name evidence="1" type="ORF">ACEUDJ_14940</name>
</gene>
<name>A0ABW9GSM6_9GAMM</name>
<dbReference type="EMBL" id="JBGXBU010000006">
    <property type="protein sequence ID" value="MFM4894154.1"/>
    <property type="molecule type" value="Genomic_DNA"/>
</dbReference>